<dbReference type="Proteomes" id="UP001152795">
    <property type="component" value="Unassembled WGS sequence"/>
</dbReference>
<reference evidence="1" key="1">
    <citation type="submission" date="2020-04" db="EMBL/GenBank/DDBJ databases">
        <authorList>
            <person name="Alioto T."/>
            <person name="Alioto T."/>
            <person name="Gomez Garrido J."/>
        </authorList>
    </citation>
    <scope>NUCLEOTIDE SEQUENCE</scope>
    <source>
        <strain evidence="1">A484AB</strain>
    </source>
</reference>
<proteinExistence type="predicted"/>
<accession>A0A7D9JGL9</accession>
<dbReference type="EMBL" id="CACRXK020016126">
    <property type="protein sequence ID" value="CAB4029363.1"/>
    <property type="molecule type" value="Genomic_DNA"/>
</dbReference>
<keyword evidence="2" id="KW-1185">Reference proteome</keyword>
<evidence type="ECO:0000313" key="2">
    <source>
        <dbReference type="Proteomes" id="UP001152795"/>
    </source>
</evidence>
<dbReference type="OrthoDB" id="10528258at2759"/>
<gene>
    <name evidence="1" type="ORF">PACLA_8A081499</name>
</gene>
<protein>
    <submittedName>
        <fullName evidence="1">Uncharacterized protein</fullName>
    </submittedName>
</protein>
<organism evidence="1 2">
    <name type="scientific">Paramuricea clavata</name>
    <name type="common">Red gorgonian</name>
    <name type="synonym">Violescent sea-whip</name>
    <dbReference type="NCBI Taxonomy" id="317549"/>
    <lineage>
        <taxon>Eukaryota</taxon>
        <taxon>Metazoa</taxon>
        <taxon>Cnidaria</taxon>
        <taxon>Anthozoa</taxon>
        <taxon>Octocorallia</taxon>
        <taxon>Malacalcyonacea</taxon>
        <taxon>Plexauridae</taxon>
        <taxon>Paramuricea</taxon>
    </lineage>
</organism>
<comment type="caution">
    <text evidence="1">The sequence shown here is derived from an EMBL/GenBank/DDBJ whole genome shotgun (WGS) entry which is preliminary data.</text>
</comment>
<sequence>CYRFNDGGTMRTIGYYGFAHACETDCTITYKVIAPIYIQNSRCSLLWKKSRFLKDNQLWQQVSGKIEGLTFSQSQLFRGVEIKITRDAYLKWSGTILKLEVECKSHNTSEQHCVLMKFYSTDIQPSSLTTANPSSGGVNSARLYFQWLLSLCACYLLQLFFPSS</sequence>
<dbReference type="AlphaFoldDB" id="A0A7D9JGL9"/>
<feature type="non-terminal residue" evidence="1">
    <location>
        <position position="1"/>
    </location>
</feature>
<name>A0A7D9JGL9_PARCT</name>
<evidence type="ECO:0000313" key="1">
    <source>
        <dbReference type="EMBL" id="CAB4029363.1"/>
    </source>
</evidence>